<keyword evidence="1" id="KW-0560">Oxidoreductase</keyword>
<evidence type="ECO:0000256" key="1">
    <source>
        <dbReference type="ARBA" id="ARBA00023002"/>
    </source>
</evidence>
<feature type="domain" description="Saccharopine dehydrogenase-like C-terminal" evidence="3">
    <location>
        <begin position="128"/>
        <end position="374"/>
    </location>
</feature>
<dbReference type="PANTHER" id="PTHR11133:SF22">
    <property type="entry name" value="ALPHA-AMINOADIPIC SEMIALDEHYDE SYNTHASE, MITOCHONDRIAL"/>
    <property type="match status" value="1"/>
</dbReference>
<dbReference type="SUPFAM" id="SSF51735">
    <property type="entry name" value="NAD(P)-binding Rossmann-fold domains"/>
    <property type="match status" value="1"/>
</dbReference>
<dbReference type="GO" id="GO:0016491">
    <property type="term" value="F:oxidoreductase activity"/>
    <property type="evidence" value="ECO:0007669"/>
    <property type="project" value="UniProtKB-KW"/>
</dbReference>
<dbReference type="InterPro" id="IPR032095">
    <property type="entry name" value="Sacchrp_dh-like_C"/>
</dbReference>
<dbReference type="EMBL" id="MATO01000003">
    <property type="protein sequence ID" value="OCS94270.1"/>
    <property type="molecule type" value="Genomic_DNA"/>
</dbReference>
<proteinExistence type="predicted"/>
<dbReference type="PANTHER" id="PTHR11133">
    <property type="entry name" value="SACCHAROPINE DEHYDROGENASE"/>
    <property type="match status" value="1"/>
</dbReference>
<keyword evidence="5" id="KW-1185">Reference proteome</keyword>
<dbReference type="RefSeq" id="WP_066461288.1">
    <property type="nucleotide sequence ID" value="NZ_MATO01000003.1"/>
</dbReference>
<dbReference type="InterPro" id="IPR051168">
    <property type="entry name" value="AASS"/>
</dbReference>
<evidence type="ECO:0000313" key="4">
    <source>
        <dbReference type="EMBL" id="OCS94270.1"/>
    </source>
</evidence>
<comment type="caution">
    <text evidence="4">The sequence shown here is derived from an EMBL/GenBank/DDBJ whole genome shotgun (WGS) entry which is preliminary data.</text>
</comment>
<dbReference type="InterPro" id="IPR005097">
    <property type="entry name" value="Sacchrp_dh_NADP-bd"/>
</dbReference>
<dbReference type="OrthoDB" id="9769367at2"/>
<sequence length="389" mass="42889">MKVVVLGAGLMGREIARDLVNSDSITSVILADKKLIEPQLIEQLQSPKIETVVMDANDEQQLEEVMAKGQAVVNALFYKFNEQVAKTAVKVGVHLVDLGGHIDGVTDRVLQLNDAAKQKDVIIIPDMGIAPGMTNVLVGYGASKLDAVESVKLYVGGIPVEPKPPLQYTHVFSLEGMFDHYTKPTLVVELGEEQLKPSLSGMEQIYFDRFGILEAFYTAGGISTLHRSFPGVQTLEYKTIRYEGHAEKFKLLAALGFLDTDQRVKVGDTYVNVRDVTREVMKEKLAQGDEADVVLMRIVVMGEKSEQQVTYEYELMLKKEEGSPASAMARVTGATASAVVQMVIDGTILERGVRPPEFAVPGAKYIQEMAKRGIDIRETEHKSSMIVKW</sequence>
<feature type="domain" description="Saccharopine dehydrogenase NADP binding" evidence="2">
    <location>
        <begin position="3"/>
        <end position="124"/>
    </location>
</feature>
<dbReference type="Pfam" id="PF16653">
    <property type="entry name" value="Sacchrp_dh_C"/>
    <property type="match status" value="1"/>
</dbReference>
<dbReference type="SUPFAM" id="SSF55347">
    <property type="entry name" value="Glyceraldehyde-3-phosphate dehydrogenase-like, C-terminal domain"/>
    <property type="match status" value="1"/>
</dbReference>
<gene>
    <name evidence="4" type="ORF">A6K76_04155</name>
</gene>
<evidence type="ECO:0000313" key="5">
    <source>
        <dbReference type="Proteomes" id="UP000093482"/>
    </source>
</evidence>
<evidence type="ECO:0000259" key="3">
    <source>
        <dbReference type="Pfam" id="PF16653"/>
    </source>
</evidence>
<dbReference type="Gene3D" id="3.40.50.720">
    <property type="entry name" value="NAD(P)-binding Rossmann-like Domain"/>
    <property type="match status" value="1"/>
</dbReference>
<organism evidence="4 5">
    <name type="scientific">Caryophanon latum</name>
    <dbReference type="NCBI Taxonomy" id="33977"/>
    <lineage>
        <taxon>Bacteria</taxon>
        <taxon>Bacillati</taxon>
        <taxon>Bacillota</taxon>
        <taxon>Bacilli</taxon>
        <taxon>Bacillales</taxon>
        <taxon>Caryophanaceae</taxon>
        <taxon>Caryophanon</taxon>
    </lineage>
</organism>
<protein>
    <submittedName>
        <fullName evidence="4">Saccharopine dehydrogenase</fullName>
    </submittedName>
</protein>
<name>A0A1C0Z4V4_9BACL</name>
<evidence type="ECO:0000259" key="2">
    <source>
        <dbReference type="Pfam" id="PF03435"/>
    </source>
</evidence>
<dbReference type="Pfam" id="PF03435">
    <property type="entry name" value="Sacchrp_dh_NADP"/>
    <property type="match status" value="1"/>
</dbReference>
<dbReference type="AlphaFoldDB" id="A0A1C0Z4V4"/>
<dbReference type="InterPro" id="IPR036291">
    <property type="entry name" value="NAD(P)-bd_dom_sf"/>
</dbReference>
<dbReference type="Proteomes" id="UP000093482">
    <property type="component" value="Unassembled WGS sequence"/>
</dbReference>
<reference evidence="4 5" key="1">
    <citation type="submission" date="2016-07" db="EMBL/GenBank/DDBJ databases">
        <title>Caryophanon latum genome sequencing.</title>
        <authorList>
            <person name="Verma A."/>
            <person name="Pal Y."/>
            <person name="Krishnamurthi S."/>
        </authorList>
    </citation>
    <scope>NUCLEOTIDE SEQUENCE [LARGE SCALE GENOMIC DNA]</scope>
    <source>
        <strain evidence="4 5">DSM 14151</strain>
    </source>
</reference>
<dbReference type="Gene3D" id="3.30.360.10">
    <property type="entry name" value="Dihydrodipicolinate Reductase, domain 2"/>
    <property type="match status" value="1"/>
</dbReference>
<accession>A0A1C0Z4V4</accession>